<evidence type="ECO:0000313" key="1">
    <source>
        <dbReference type="EMBL" id="CAA9297541.1"/>
    </source>
</evidence>
<gene>
    <name evidence="1" type="ORF">AVDCRST_MAG11-599</name>
</gene>
<reference evidence="1" key="1">
    <citation type="submission" date="2020-02" db="EMBL/GenBank/DDBJ databases">
        <authorList>
            <person name="Meier V. D."/>
        </authorList>
    </citation>
    <scope>NUCLEOTIDE SEQUENCE</scope>
    <source>
        <strain evidence="1">AVDCRST_MAG11</strain>
    </source>
</reference>
<dbReference type="AlphaFoldDB" id="A0A6J4K7J9"/>
<name>A0A6J4K7J9_9BACT</name>
<organism evidence="1">
    <name type="scientific">uncultured Gemmatimonadaceae bacterium</name>
    <dbReference type="NCBI Taxonomy" id="246130"/>
    <lineage>
        <taxon>Bacteria</taxon>
        <taxon>Pseudomonadati</taxon>
        <taxon>Gemmatimonadota</taxon>
        <taxon>Gemmatimonadia</taxon>
        <taxon>Gemmatimonadales</taxon>
        <taxon>Gemmatimonadaceae</taxon>
        <taxon>environmental samples</taxon>
    </lineage>
</organism>
<proteinExistence type="predicted"/>
<protein>
    <submittedName>
        <fullName evidence="1">Uncharacterized protein</fullName>
    </submittedName>
</protein>
<accession>A0A6J4K7J9</accession>
<sequence>MAAAQRGQRARGGARPAWRVTGLAWLLALGALGARPVLAQGGDGPPLGAARRPHGWIPHLRLHAGAPQRASLAVGAVRVVRRAGDGSMDAGPLLLVEPGLRAGKVRAGYGRTGPFAAGYSLTAAYLRAWGRGDPRWTAGGRDHAGAELHGSLMFVDVGVGAYRPLRGPGGARAVLSVGLGP</sequence>
<dbReference type="EMBL" id="CADCTU010000128">
    <property type="protein sequence ID" value="CAA9297541.1"/>
    <property type="molecule type" value="Genomic_DNA"/>
</dbReference>